<evidence type="ECO:0000313" key="4">
    <source>
        <dbReference type="Proteomes" id="UP001230005"/>
    </source>
</evidence>
<evidence type="ECO:0000313" key="3">
    <source>
        <dbReference type="EMBL" id="MDQ0256874.1"/>
    </source>
</evidence>
<dbReference type="Proteomes" id="UP001230005">
    <property type="component" value="Unassembled WGS sequence"/>
</dbReference>
<evidence type="ECO:0000256" key="1">
    <source>
        <dbReference type="SAM" id="SignalP"/>
    </source>
</evidence>
<sequence length="258" mass="29668">MKKILTALLIISISLIAACGQTEQDPQTGSNTELNLDPIEVEIIAPEEADPDTDVTIQALVTQGEEKVNDASEVTFEIWKQGQKEESEMIEGTLTDEDGVYEITYRFPEENLYFIQPHVTARGMHRMPVGEIIIGDIPDEESHHDHGDDHSHDHHHGAINENLSLQWLTPEEVQLEEEVEINISVQWKGAPWVNGEVTYEIWQEHDQVHQWLDAEEIEEGVYSLKHTFDQQGEFYIIIHIEDEEIHEHILKTVHVHEH</sequence>
<keyword evidence="1" id="KW-0732">Signal</keyword>
<gene>
    <name evidence="3" type="ORF">J2S74_004296</name>
</gene>
<accession>A0ABU0A054</accession>
<dbReference type="Pfam" id="PF13115">
    <property type="entry name" value="YtkA"/>
    <property type="match status" value="1"/>
</dbReference>
<feature type="signal peptide" evidence="1">
    <location>
        <begin position="1"/>
        <end position="17"/>
    </location>
</feature>
<organism evidence="3 4">
    <name type="scientific">Evansella vedderi</name>
    <dbReference type="NCBI Taxonomy" id="38282"/>
    <lineage>
        <taxon>Bacteria</taxon>
        <taxon>Bacillati</taxon>
        <taxon>Bacillota</taxon>
        <taxon>Bacilli</taxon>
        <taxon>Bacillales</taxon>
        <taxon>Bacillaceae</taxon>
        <taxon>Evansella</taxon>
    </lineage>
</organism>
<reference evidence="3 4" key="1">
    <citation type="submission" date="2023-07" db="EMBL/GenBank/DDBJ databases">
        <title>Genomic Encyclopedia of Type Strains, Phase IV (KMG-IV): sequencing the most valuable type-strain genomes for metagenomic binning, comparative biology and taxonomic classification.</title>
        <authorList>
            <person name="Goeker M."/>
        </authorList>
    </citation>
    <scope>NUCLEOTIDE SEQUENCE [LARGE SCALE GENOMIC DNA]</scope>
    <source>
        <strain evidence="3 4">DSM 9768</strain>
    </source>
</reference>
<dbReference type="RefSeq" id="WP_307329678.1">
    <property type="nucleotide sequence ID" value="NZ_JAUSUG010000020.1"/>
</dbReference>
<keyword evidence="4" id="KW-1185">Reference proteome</keyword>
<feature type="domain" description="YtkA-like" evidence="2">
    <location>
        <begin position="35"/>
        <end position="118"/>
    </location>
</feature>
<dbReference type="EMBL" id="JAUSUG010000020">
    <property type="protein sequence ID" value="MDQ0256874.1"/>
    <property type="molecule type" value="Genomic_DNA"/>
</dbReference>
<protein>
    <recommendedName>
        <fullName evidence="2">YtkA-like domain-containing protein</fullName>
    </recommendedName>
</protein>
<dbReference type="InterPro" id="IPR032693">
    <property type="entry name" value="YtkA-like_dom"/>
</dbReference>
<dbReference type="PROSITE" id="PS51257">
    <property type="entry name" value="PROKAR_LIPOPROTEIN"/>
    <property type="match status" value="1"/>
</dbReference>
<evidence type="ECO:0000259" key="2">
    <source>
        <dbReference type="Pfam" id="PF13115"/>
    </source>
</evidence>
<proteinExistence type="predicted"/>
<name>A0ABU0A054_9BACI</name>
<feature type="chain" id="PRO_5047021485" description="YtkA-like domain-containing protein" evidence="1">
    <location>
        <begin position="18"/>
        <end position="258"/>
    </location>
</feature>
<comment type="caution">
    <text evidence="3">The sequence shown here is derived from an EMBL/GenBank/DDBJ whole genome shotgun (WGS) entry which is preliminary data.</text>
</comment>